<feature type="binding site" evidence="15">
    <location>
        <position position="327"/>
    </location>
    <ligand>
        <name>S-adenosyl-L-methionine</name>
        <dbReference type="ChEBI" id="CHEBI:59789"/>
        <label>1</label>
    </ligand>
</feature>
<keyword evidence="10 14" id="KW-0408">Iron</keyword>
<dbReference type="Gene3D" id="1.10.10.920">
    <property type="match status" value="1"/>
</dbReference>
<comment type="subcellular location">
    <subcellularLocation>
        <location evidence="1 14">Cytoplasm</location>
    </subcellularLocation>
</comment>
<dbReference type="SMART" id="SM00729">
    <property type="entry name" value="Elp3"/>
    <property type="match status" value="1"/>
</dbReference>
<dbReference type="Gene3D" id="3.30.750.200">
    <property type="match status" value="1"/>
</dbReference>
<comment type="pathway">
    <text evidence="2 14">Porphyrin-containing compound metabolism; protoporphyrin-IX biosynthesis; protoporphyrinogen-IX from coproporphyrinogen-III (AdoMet route): step 1/1.</text>
</comment>
<feature type="domain" description="Radical SAM core" evidence="17">
    <location>
        <begin position="44"/>
        <end position="276"/>
    </location>
</feature>
<dbReference type="PIRSF" id="PIRSF000167">
    <property type="entry name" value="HemN"/>
    <property type="match status" value="1"/>
</dbReference>
<evidence type="ECO:0000256" key="1">
    <source>
        <dbReference type="ARBA" id="ARBA00004496"/>
    </source>
</evidence>
<dbReference type="InterPro" id="IPR004558">
    <property type="entry name" value="Coprogen_oxidase_HemN"/>
</dbReference>
<feature type="binding site" evidence="15">
    <location>
        <position position="241"/>
    </location>
    <ligand>
        <name>S-adenosyl-L-methionine</name>
        <dbReference type="ChEBI" id="CHEBI:59789"/>
        <label>2</label>
    </ligand>
</feature>
<evidence type="ECO:0000256" key="3">
    <source>
        <dbReference type="ARBA" id="ARBA00005493"/>
    </source>
</evidence>
<evidence type="ECO:0000313" key="18">
    <source>
        <dbReference type="EMBL" id="SEW42985.1"/>
    </source>
</evidence>
<dbReference type="PROSITE" id="PS51918">
    <property type="entry name" value="RADICAL_SAM"/>
    <property type="match status" value="1"/>
</dbReference>
<comment type="similarity">
    <text evidence="3 14">Belongs to the anaerobic coproporphyrinogen-III oxidase family.</text>
</comment>
<evidence type="ECO:0000256" key="12">
    <source>
        <dbReference type="ARBA" id="ARBA00023244"/>
    </source>
</evidence>
<dbReference type="RefSeq" id="WP_089996515.1">
    <property type="nucleotide sequence ID" value="NZ_FOIZ01000002.1"/>
</dbReference>
<feature type="binding site" evidence="15">
    <location>
        <begin position="65"/>
        <end position="67"/>
    </location>
    <ligand>
        <name>S-adenosyl-L-methionine</name>
        <dbReference type="ChEBI" id="CHEBI:59789"/>
        <label>2</label>
    </ligand>
</feature>
<dbReference type="SUPFAM" id="SSF102114">
    <property type="entry name" value="Radical SAM enzymes"/>
    <property type="match status" value="1"/>
</dbReference>
<dbReference type="EMBL" id="FOIZ01000002">
    <property type="protein sequence ID" value="SEW42985.1"/>
    <property type="molecule type" value="Genomic_DNA"/>
</dbReference>
<dbReference type="PANTHER" id="PTHR13932">
    <property type="entry name" value="COPROPORPHYRINIGEN III OXIDASE"/>
    <property type="match status" value="1"/>
</dbReference>
<comment type="subunit">
    <text evidence="4">Monomer.</text>
</comment>
<dbReference type="AlphaFoldDB" id="A0A1I0RQH3"/>
<evidence type="ECO:0000256" key="5">
    <source>
        <dbReference type="ARBA" id="ARBA00022485"/>
    </source>
</evidence>
<dbReference type="GO" id="GO:0051989">
    <property type="term" value="F:coproporphyrinogen dehydrogenase activity"/>
    <property type="evidence" value="ECO:0007669"/>
    <property type="project" value="UniProtKB-EC"/>
</dbReference>
<dbReference type="InterPro" id="IPR007197">
    <property type="entry name" value="rSAM"/>
</dbReference>
<keyword evidence="7 14" id="KW-0949">S-adenosyl-L-methionine</keyword>
<keyword evidence="9 14" id="KW-0560">Oxidoreductase</keyword>
<evidence type="ECO:0000256" key="7">
    <source>
        <dbReference type="ARBA" id="ARBA00022691"/>
    </source>
</evidence>
<keyword evidence="11 14" id="KW-0411">Iron-sulfur</keyword>
<dbReference type="InterPro" id="IPR034505">
    <property type="entry name" value="Coproporphyrinogen-III_oxidase"/>
</dbReference>
<accession>A0A1I0RQH3</accession>
<name>A0A1I0RQH3_9RHOB</name>
<keyword evidence="5 14" id="KW-0004">4Fe-4S</keyword>
<feature type="binding site" evidence="15">
    <location>
        <position position="207"/>
    </location>
    <ligand>
        <name>S-adenosyl-L-methionine</name>
        <dbReference type="ChEBI" id="CHEBI:59789"/>
        <label>2</label>
    </ligand>
</feature>
<reference evidence="18 19" key="1">
    <citation type="submission" date="2016-10" db="EMBL/GenBank/DDBJ databases">
        <authorList>
            <person name="de Groot N.N."/>
        </authorList>
    </citation>
    <scope>NUCLEOTIDE SEQUENCE [LARGE SCALE GENOMIC DNA]</scope>
    <source>
        <strain evidence="18 19">DSM 17925</strain>
    </source>
</reference>
<feature type="binding site" evidence="16">
    <location>
        <position position="66"/>
    </location>
    <ligand>
        <name>[4Fe-4S] cluster</name>
        <dbReference type="ChEBI" id="CHEBI:49883"/>
        <note>4Fe-4S-S-AdoMet</note>
    </ligand>
</feature>
<dbReference type="GO" id="GO:0051539">
    <property type="term" value="F:4 iron, 4 sulfur cluster binding"/>
    <property type="evidence" value="ECO:0007669"/>
    <property type="project" value="UniProtKB-KW"/>
</dbReference>
<dbReference type="Proteomes" id="UP000199167">
    <property type="component" value="Unassembled WGS sequence"/>
</dbReference>
<dbReference type="InterPro" id="IPR006638">
    <property type="entry name" value="Elp3/MiaA/NifB-like_rSAM"/>
</dbReference>
<feature type="binding site" evidence="16">
    <location>
        <position position="63"/>
    </location>
    <ligand>
        <name>[4Fe-4S] cluster</name>
        <dbReference type="ChEBI" id="CHEBI:49883"/>
        <note>4Fe-4S-S-AdoMet</note>
    </ligand>
</feature>
<evidence type="ECO:0000256" key="10">
    <source>
        <dbReference type="ARBA" id="ARBA00023004"/>
    </source>
</evidence>
<sequence>MTYEELAKTGLFQIRAPRYTSYPPATAFETARDDSVFRSQLAKLDPTEPLSIYVHIPFCERLCWFCACRTQGVRSLTPVQAYIETLLAEVALAADVMPEGMQMGRLHFGGGTPTIMSPDLITRVMSGIDDVFDRAVDFEFSVEIDPTLVNVDKIRCLADHGMTRASIGVQDFDSTVQAAIGREQSFAQTENCVADLRAAGVKSVNIDLVYGLAHQTTKTFEKTLNEAISLDPDRFSLFGYAHVPHMAKRQRLIAEQALPGDRGRFELFGKAAEAFKAANYVAVGIDHFAKPTDSLVKSLGEGRLKRNFQGYTADNCPSLLAFGASAISRIGGFFQNATRTADYRKIIATGNLPIARQHVWTADDRLRGRAIEMLLCDFKIDMRQLREDCGPLGDFAVDLMSSAAEFNDHVTLEGDVLRLKEASKPFVRVVAQYLDAYKETDAIYSRVS</sequence>
<evidence type="ECO:0000313" key="19">
    <source>
        <dbReference type="Proteomes" id="UP000199167"/>
    </source>
</evidence>
<evidence type="ECO:0000256" key="13">
    <source>
        <dbReference type="ARBA" id="ARBA00048321"/>
    </source>
</evidence>
<dbReference type="GO" id="GO:0004109">
    <property type="term" value="F:coproporphyrinogen oxidase activity"/>
    <property type="evidence" value="ECO:0007669"/>
    <property type="project" value="InterPro"/>
</dbReference>
<feature type="binding site" evidence="15">
    <location>
        <position position="110"/>
    </location>
    <ligand>
        <name>S-adenosyl-L-methionine</name>
        <dbReference type="ChEBI" id="CHEBI:59789"/>
        <label>1</label>
    </ligand>
</feature>
<dbReference type="GO" id="GO:0006782">
    <property type="term" value="P:protoporphyrinogen IX biosynthetic process"/>
    <property type="evidence" value="ECO:0007669"/>
    <property type="project" value="UniProtKB-UniPathway"/>
</dbReference>
<evidence type="ECO:0000256" key="2">
    <source>
        <dbReference type="ARBA" id="ARBA00004785"/>
    </source>
</evidence>
<keyword evidence="8 14" id="KW-0479">Metal-binding</keyword>
<feature type="binding site" evidence="15">
    <location>
        <begin position="111"/>
        <end position="112"/>
    </location>
    <ligand>
        <name>S-adenosyl-L-methionine</name>
        <dbReference type="ChEBI" id="CHEBI:59789"/>
        <label>2</label>
    </ligand>
</feature>
<evidence type="ECO:0000256" key="16">
    <source>
        <dbReference type="PIRSR" id="PIRSR000167-2"/>
    </source>
</evidence>
<proteinExistence type="inferred from homology"/>
<dbReference type="SFLD" id="SFLDG01065">
    <property type="entry name" value="anaerobic_coproporphyrinogen-I"/>
    <property type="match status" value="1"/>
</dbReference>
<dbReference type="STRING" id="364200.SAMN04488515_3023"/>
<feature type="binding site" evidence="15">
    <location>
        <position position="53"/>
    </location>
    <ligand>
        <name>S-adenosyl-L-methionine</name>
        <dbReference type="ChEBI" id="CHEBI:59789"/>
        <label>1</label>
    </ligand>
</feature>
<dbReference type="GO" id="GO:0005737">
    <property type="term" value="C:cytoplasm"/>
    <property type="evidence" value="ECO:0007669"/>
    <property type="project" value="UniProtKB-SubCell"/>
</dbReference>
<dbReference type="NCBIfam" id="TIGR00538">
    <property type="entry name" value="hemN"/>
    <property type="match status" value="1"/>
</dbReference>
<evidence type="ECO:0000256" key="15">
    <source>
        <dbReference type="PIRSR" id="PIRSR000167-1"/>
    </source>
</evidence>
<feature type="binding site" evidence="15">
    <location>
        <position position="143"/>
    </location>
    <ligand>
        <name>S-adenosyl-L-methionine</name>
        <dbReference type="ChEBI" id="CHEBI:59789"/>
        <label>1</label>
    </ligand>
</feature>
<comment type="catalytic activity">
    <reaction evidence="13 14">
        <text>coproporphyrinogen III + 2 S-adenosyl-L-methionine = protoporphyrinogen IX + 2 5'-deoxyadenosine + 2 L-methionine + 2 CO2</text>
        <dbReference type="Rhea" id="RHEA:15425"/>
        <dbReference type="ChEBI" id="CHEBI:16526"/>
        <dbReference type="ChEBI" id="CHEBI:17319"/>
        <dbReference type="ChEBI" id="CHEBI:57307"/>
        <dbReference type="ChEBI" id="CHEBI:57309"/>
        <dbReference type="ChEBI" id="CHEBI:57844"/>
        <dbReference type="ChEBI" id="CHEBI:59789"/>
        <dbReference type="EC" id="1.3.98.3"/>
    </reaction>
</comment>
<protein>
    <recommendedName>
        <fullName evidence="14">Coproporphyrinogen-III oxidase</fullName>
        <ecNumber evidence="14">1.3.98.3</ecNumber>
    </recommendedName>
</protein>
<evidence type="ECO:0000256" key="6">
    <source>
        <dbReference type="ARBA" id="ARBA00022490"/>
    </source>
</evidence>
<feature type="binding site" evidence="16">
    <location>
        <position position="59"/>
    </location>
    <ligand>
        <name>[4Fe-4S] cluster</name>
        <dbReference type="ChEBI" id="CHEBI:49883"/>
        <note>4Fe-4S-S-AdoMet</note>
    </ligand>
</feature>
<gene>
    <name evidence="18" type="ORF">SAMN04488515_3023</name>
</gene>
<dbReference type="Pfam" id="PF04055">
    <property type="entry name" value="Radical_SAM"/>
    <property type="match status" value="1"/>
</dbReference>
<organism evidence="18 19">
    <name type="scientific">Cognatiyoonia koreensis</name>
    <dbReference type="NCBI Taxonomy" id="364200"/>
    <lineage>
        <taxon>Bacteria</taxon>
        <taxon>Pseudomonadati</taxon>
        <taxon>Pseudomonadota</taxon>
        <taxon>Alphaproteobacteria</taxon>
        <taxon>Rhodobacterales</taxon>
        <taxon>Paracoccaceae</taxon>
        <taxon>Cognatiyoonia</taxon>
    </lineage>
</organism>
<keyword evidence="6 14" id="KW-0963">Cytoplasm</keyword>
<dbReference type="EC" id="1.3.98.3" evidence="14"/>
<keyword evidence="12 14" id="KW-0627">Porphyrin biosynthesis</keyword>
<evidence type="ECO:0000256" key="9">
    <source>
        <dbReference type="ARBA" id="ARBA00023002"/>
    </source>
</evidence>
<dbReference type="SFLD" id="SFLDS00029">
    <property type="entry name" value="Radical_SAM"/>
    <property type="match status" value="1"/>
</dbReference>
<feature type="binding site" evidence="15">
    <location>
        <position position="170"/>
    </location>
    <ligand>
        <name>S-adenosyl-L-methionine</name>
        <dbReference type="ChEBI" id="CHEBI:59789"/>
        <label>2</label>
    </ligand>
</feature>
<evidence type="ECO:0000256" key="8">
    <source>
        <dbReference type="ARBA" id="ARBA00022723"/>
    </source>
</evidence>
<evidence type="ECO:0000256" key="14">
    <source>
        <dbReference type="PIRNR" id="PIRNR000167"/>
    </source>
</evidence>
<comment type="cofactor">
    <cofactor evidence="14 16">
        <name>[4Fe-4S] cluster</name>
        <dbReference type="ChEBI" id="CHEBI:49883"/>
    </cofactor>
    <text evidence="14 16">Binds 1 [4Fe-4S] cluster. The cluster is coordinated with 3 cysteines and an exchangeable S-adenosyl-L-methionine.</text>
</comment>
<dbReference type="OrthoDB" id="9808022at2"/>
<dbReference type="UniPathway" id="UPA00251">
    <property type="reaction ID" value="UER00323"/>
</dbReference>
<evidence type="ECO:0000256" key="4">
    <source>
        <dbReference type="ARBA" id="ARBA00011245"/>
    </source>
</evidence>
<dbReference type="PANTHER" id="PTHR13932:SF6">
    <property type="entry name" value="OXYGEN-INDEPENDENT COPROPORPHYRINOGEN III OXIDASE"/>
    <property type="match status" value="1"/>
</dbReference>
<dbReference type="GO" id="GO:0046872">
    <property type="term" value="F:metal ion binding"/>
    <property type="evidence" value="ECO:0007669"/>
    <property type="project" value="UniProtKB-KW"/>
</dbReference>
<evidence type="ECO:0000259" key="17">
    <source>
        <dbReference type="PROSITE" id="PS51918"/>
    </source>
</evidence>
<feature type="binding site" evidence="15">
    <location>
        <position position="182"/>
    </location>
    <ligand>
        <name>S-adenosyl-L-methionine</name>
        <dbReference type="ChEBI" id="CHEBI:59789"/>
        <label>2</label>
    </ligand>
</feature>
<evidence type="ECO:0000256" key="11">
    <source>
        <dbReference type="ARBA" id="ARBA00023014"/>
    </source>
</evidence>
<dbReference type="InterPro" id="IPR058240">
    <property type="entry name" value="rSAM_sf"/>
</dbReference>
<keyword evidence="19" id="KW-1185">Reference proteome</keyword>